<organism evidence="2 3">
    <name type="scientific">Amycolatopsis acidicola</name>
    <dbReference type="NCBI Taxonomy" id="2596893"/>
    <lineage>
        <taxon>Bacteria</taxon>
        <taxon>Bacillati</taxon>
        <taxon>Actinomycetota</taxon>
        <taxon>Actinomycetes</taxon>
        <taxon>Pseudonocardiales</taxon>
        <taxon>Pseudonocardiaceae</taxon>
        <taxon>Amycolatopsis</taxon>
    </lineage>
</organism>
<dbReference type="Proteomes" id="UP000319769">
    <property type="component" value="Unassembled WGS sequence"/>
</dbReference>
<proteinExistence type="predicted"/>
<gene>
    <name evidence="2" type="ORF">FPZ12_025740</name>
</gene>
<evidence type="ECO:0000313" key="3">
    <source>
        <dbReference type="Proteomes" id="UP000319769"/>
    </source>
</evidence>
<dbReference type="Pfam" id="PF03364">
    <property type="entry name" value="Polyketide_cyc"/>
    <property type="match status" value="1"/>
</dbReference>
<accession>A0A5N0UXH3</accession>
<dbReference type="SUPFAM" id="SSF55961">
    <property type="entry name" value="Bet v1-like"/>
    <property type="match status" value="1"/>
</dbReference>
<reference evidence="2" key="1">
    <citation type="submission" date="2019-09" db="EMBL/GenBank/DDBJ databases">
        <authorList>
            <person name="Teo W.F.A."/>
            <person name="Duangmal K."/>
        </authorList>
    </citation>
    <scope>NUCLEOTIDE SEQUENCE [LARGE SCALE GENOMIC DNA]</scope>
    <source>
        <strain evidence="2">K81G1</strain>
    </source>
</reference>
<dbReference type="AlphaFoldDB" id="A0A5N0UXH3"/>
<keyword evidence="3" id="KW-1185">Reference proteome</keyword>
<feature type="domain" description="Coenzyme Q-binding protein COQ10 START" evidence="1">
    <location>
        <begin position="15"/>
        <end position="59"/>
    </location>
</feature>
<comment type="caution">
    <text evidence="2">The sequence shown here is derived from an EMBL/GenBank/DDBJ whole genome shotgun (WGS) entry which is preliminary data.</text>
</comment>
<protein>
    <submittedName>
        <fullName evidence="2">Polyketide cyclase</fullName>
    </submittedName>
</protein>
<dbReference type="EMBL" id="VMNW02000043">
    <property type="protein sequence ID" value="KAA9157191.1"/>
    <property type="molecule type" value="Genomic_DNA"/>
</dbReference>
<evidence type="ECO:0000313" key="2">
    <source>
        <dbReference type="EMBL" id="KAA9157191.1"/>
    </source>
</evidence>
<name>A0A5N0UXH3_9PSEU</name>
<dbReference type="InterPro" id="IPR023393">
    <property type="entry name" value="START-like_dom_sf"/>
</dbReference>
<evidence type="ECO:0000259" key="1">
    <source>
        <dbReference type="Pfam" id="PF03364"/>
    </source>
</evidence>
<dbReference type="Gene3D" id="3.30.530.20">
    <property type="match status" value="1"/>
</dbReference>
<dbReference type="InterPro" id="IPR005031">
    <property type="entry name" value="COQ10_START"/>
</dbReference>
<dbReference type="OrthoDB" id="5402478at2"/>
<dbReference type="RefSeq" id="WP_144748023.1">
    <property type="nucleotide sequence ID" value="NZ_VMNW02000043.1"/>
</dbReference>
<sequence>MRLNSYLFRDDWFLAAPANKVFATVVDLAEYPRWWSDVRSVSKIDEDTAELVCQATLPYRLVLRMSRAEEDEPAGRLAVLLDGDLRGSLSARVHRRPSGTLLQIRQEVEATKPLLRRLAPVARPVFLLNHALMMRRGHAGLRARLA</sequence>